<gene>
    <name evidence="8" type="ORF">PCOR1329_LOCUS84570</name>
</gene>
<name>A0ABN9YCY2_9DINO</name>
<comment type="similarity">
    <text evidence="2">Belongs to the Tic20 family.</text>
</comment>
<keyword evidence="9" id="KW-1185">Reference proteome</keyword>
<evidence type="ECO:0000256" key="2">
    <source>
        <dbReference type="ARBA" id="ARBA00009596"/>
    </source>
</evidence>
<keyword evidence="5 7" id="KW-0472">Membrane</keyword>
<keyword evidence="4 7" id="KW-1133">Transmembrane helix</keyword>
<evidence type="ECO:0000256" key="3">
    <source>
        <dbReference type="ARBA" id="ARBA00022692"/>
    </source>
</evidence>
<dbReference type="PANTHER" id="PTHR33510:SF5">
    <property type="entry name" value="PROTEIN TIC 20-II, CHLOROPLASTIC"/>
    <property type="match status" value="1"/>
</dbReference>
<evidence type="ECO:0000256" key="7">
    <source>
        <dbReference type="SAM" id="Phobius"/>
    </source>
</evidence>
<protein>
    <submittedName>
        <fullName evidence="8">Uncharacterized protein</fullName>
    </submittedName>
</protein>
<dbReference type="Proteomes" id="UP001189429">
    <property type="component" value="Unassembled WGS sequence"/>
</dbReference>
<proteinExistence type="inferred from homology"/>
<dbReference type="EMBL" id="CAUYUJ010022386">
    <property type="protein sequence ID" value="CAK0910369.1"/>
    <property type="molecule type" value="Genomic_DNA"/>
</dbReference>
<sequence length="258" mass="26352">MQRPAALRPAAAPPLGAPRAWLAPPPALRGSRAAAARRRLASAAPLAAALLAARAAARRRRGRGGAAASAGGAGGSDQEREALRLPAPGAGVRLAAAAAYLLPLVDGVEFGVEFAQLPALSGVVSLIPFGTTVFLLLLPVVASNRELPRLLRFSVWQALVMEVVLQIPTLIAAAISLTLGGFEDADEMLTISGGDSTMDLGTFGDIDGPLDPPLWADSAIFLLLAATSFYGIAKALLGEEAEGVPIVSDVARAPTDSL</sequence>
<evidence type="ECO:0000256" key="4">
    <source>
        <dbReference type="ARBA" id="ARBA00022989"/>
    </source>
</evidence>
<feature type="transmembrane region" description="Helical" evidence="7">
    <location>
        <begin position="163"/>
        <end position="182"/>
    </location>
</feature>
<keyword evidence="3 7" id="KW-0812">Transmembrane</keyword>
<dbReference type="PANTHER" id="PTHR33510">
    <property type="entry name" value="PROTEIN TIC 20-II, CHLOROPLASTIC"/>
    <property type="match status" value="1"/>
</dbReference>
<dbReference type="InterPro" id="IPR005691">
    <property type="entry name" value="Tic20"/>
</dbReference>
<accession>A0ABN9YCY2</accession>
<organism evidence="8 9">
    <name type="scientific">Prorocentrum cordatum</name>
    <dbReference type="NCBI Taxonomy" id="2364126"/>
    <lineage>
        <taxon>Eukaryota</taxon>
        <taxon>Sar</taxon>
        <taxon>Alveolata</taxon>
        <taxon>Dinophyceae</taxon>
        <taxon>Prorocentrales</taxon>
        <taxon>Prorocentraceae</taxon>
        <taxon>Prorocentrum</taxon>
    </lineage>
</organism>
<evidence type="ECO:0000256" key="6">
    <source>
        <dbReference type="SAM" id="MobiDB-lite"/>
    </source>
</evidence>
<comment type="caution">
    <text evidence="8">The sequence shown here is derived from an EMBL/GenBank/DDBJ whole genome shotgun (WGS) entry which is preliminary data.</text>
</comment>
<feature type="compositionally biased region" description="Low complexity" evidence="6">
    <location>
        <begin position="1"/>
        <end position="10"/>
    </location>
</feature>
<evidence type="ECO:0000256" key="1">
    <source>
        <dbReference type="ARBA" id="ARBA00004508"/>
    </source>
</evidence>
<feature type="transmembrane region" description="Helical" evidence="7">
    <location>
        <begin position="214"/>
        <end position="233"/>
    </location>
</feature>
<reference evidence="8" key="1">
    <citation type="submission" date="2023-10" db="EMBL/GenBank/DDBJ databases">
        <authorList>
            <person name="Chen Y."/>
            <person name="Shah S."/>
            <person name="Dougan E. K."/>
            <person name="Thang M."/>
            <person name="Chan C."/>
        </authorList>
    </citation>
    <scope>NUCLEOTIDE SEQUENCE [LARGE SCALE GENOMIC DNA]</scope>
</reference>
<evidence type="ECO:0000313" key="8">
    <source>
        <dbReference type="EMBL" id="CAK0910369.1"/>
    </source>
</evidence>
<evidence type="ECO:0000256" key="5">
    <source>
        <dbReference type="ARBA" id="ARBA00023136"/>
    </source>
</evidence>
<comment type="subcellular location">
    <subcellularLocation>
        <location evidence="1">Plastid</location>
        <location evidence="1">Chloroplast membrane</location>
        <topology evidence="1">Multi-pass membrane protein</topology>
    </subcellularLocation>
</comment>
<evidence type="ECO:0000313" key="9">
    <source>
        <dbReference type="Proteomes" id="UP001189429"/>
    </source>
</evidence>
<feature type="transmembrane region" description="Helical" evidence="7">
    <location>
        <begin position="119"/>
        <end position="142"/>
    </location>
</feature>
<feature type="region of interest" description="Disordered" evidence="6">
    <location>
        <begin position="1"/>
        <end position="24"/>
    </location>
</feature>